<dbReference type="Proteomes" id="UP001314170">
    <property type="component" value="Unassembled WGS sequence"/>
</dbReference>
<dbReference type="SUPFAM" id="SSF55658">
    <property type="entry name" value="L9 N-domain-like"/>
    <property type="match status" value="1"/>
</dbReference>
<protein>
    <recommendedName>
        <fullName evidence="1">Ribonuclease H1 N-terminal domain-containing protein</fullName>
    </recommendedName>
</protein>
<dbReference type="AlphaFoldDB" id="A0AAV1R4R0"/>
<dbReference type="Pfam" id="PF01693">
    <property type="entry name" value="Cauli_VI"/>
    <property type="match status" value="1"/>
</dbReference>
<sequence>MARNKAYVVFRGRAPEVYLSWEDCEAQVIGFPGTLYRGFKNHFEAEKSWLVSRHPNTNYKFIEAKLQEIINMGPLED</sequence>
<feature type="domain" description="Ribonuclease H1 N-terminal" evidence="1">
    <location>
        <begin position="5"/>
        <end position="47"/>
    </location>
</feature>
<dbReference type="InterPro" id="IPR009027">
    <property type="entry name" value="Ribosomal_bL9/RNase_H1_N"/>
</dbReference>
<organism evidence="2 3">
    <name type="scientific">Dovyalis caffra</name>
    <dbReference type="NCBI Taxonomy" id="77055"/>
    <lineage>
        <taxon>Eukaryota</taxon>
        <taxon>Viridiplantae</taxon>
        <taxon>Streptophyta</taxon>
        <taxon>Embryophyta</taxon>
        <taxon>Tracheophyta</taxon>
        <taxon>Spermatophyta</taxon>
        <taxon>Magnoliopsida</taxon>
        <taxon>eudicotyledons</taxon>
        <taxon>Gunneridae</taxon>
        <taxon>Pentapetalae</taxon>
        <taxon>rosids</taxon>
        <taxon>fabids</taxon>
        <taxon>Malpighiales</taxon>
        <taxon>Salicaceae</taxon>
        <taxon>Flacourtieae</taxon>
        <taxon>Dovyalis</taxon>
    </lineage>
</organism>
<dbReference type="EMBL" id="CAWUPB010000903">
    <property type="protein sequence ID" value="CAK7328832.1"/>
    <property type="molecule type" value="Genomic_DNA"/>
</dbReference>
<proteinExistence type="predicted"/>
<dbReference type="InterPro" id="IPR011320">
    <property type="entry name" value="RNase_H1_N"/>
</dbReference>
<evidence type="ECO:0000259" key="1">
    <source>
        <dbReference type="Pfam" id="PF01693"/>
    </source>
</evidence>
<reference evidence="2 3" key="1">
    <citation type="submission" date="2024-01" db="EMBL/GenBank/DDBJ databases">
        <authorList>
            <person name="Waweru B."/>
        </authorList>
    </citation>
    <scope>NUCLEOTIDE SEQUENCE [LARGE SCALE GENOMIC DNA]</scope>
</reference>
<comment type="caution">
    <text evidence="2">The sequence shown here is derived from an EMBL/GenBank/DDBJ whole genome shotgun (WGS) entry which is preliminary data.</text>
</comment>
<keyword evidence="3" id="KW-1185">Reference proteome</keyword>
<gene>
    <name evidence="2" type="ORF">DCAF_LOCUS6575</name>
</gene>
<accession>A0AAV1R4R0</accession>
<evidence type="ECO:0000313" key="2">
    <source>
        <dbReference type="EMBL" id="CAK7328832.1"/>
    </source>
</evidence>
<dbReference type="Gene3D" id="3.40.970.10">
    <property type="entry name" value="Ribonuclease H1, N-terminal domain"/>
    <property type="match status" value="1"/>
</dbReference>
<evidence type="ECO:0000313" key="3">
    <source>
        <dbReference type="Proteomes" id="UP001314170"/>
    </source>
</evidence>
<name>A0AAV1R4R0_9ROSI</name>
<dbReference type="InterPro" id="IPR037056">
    <property type="entry name" value="RNase_H1_N_sf"/>
</dbReference>